<dbReference type="Pfam" id="PF08325">
    <property type="entry name" value="WLM"/>
    <property type="match status" value="1"/>
</dbReference>
<dbReference type="PANTHER" id="PTHR46622:SF1">
    <property type="entry name" value="DNA-DEPENDENT METALLOPROTEASE WSS1"/>
    <property type="match status" value="1"/>
</dbReference>
<dbReference type="GeneID" id="19401976"/>
<dbReference type="InterPro" id="IPR013536">
    <property type="entry name" value="WLM_dom"/>
</dbReference>
<feature type="compositionally biased region" description="Basic and acidic residues" evidence="1">
    <location>
        <begin position="303"/>
        <end position="312"/>
    </location>
</feature>
<feature type="region of interest" description="Disordered" evidence="1">
    <location>
        <begin position="250"/>
        <end position="286"/>
    </location>
</feature>
<accession>R0KAH4</accession>
<feature type="region of interest" description="Disordered" evidence="1">
    <location>
        <begin position="303"/>
        <end position="337"/>
    </location>
</feature>
<feature type="region of interest" description="Disordered" evidence="1">
    <location>
        <begin position="217"/>
        <end position="237"/>
    </location>
</feature>
<dbReference type="RefSeq" id="XP_008022845.1">
    <property type="nucleotide sequence ID" value="XM_008024654.1"/>
</dbReference>
<evidence type="ECO:0000313" key="3">
    <source>
        <dbReference type="EMBL" id="EOA89973.1"/>
    </source>
</evidence>
<feature type="region of interest" description="Disordered" evidence="1">
    <location>
        <begin position="366"/>
        <end position="444"/>
    </location>
</feature>
<evidence type="ECO:0000313" key="4">
    <source>
        <dbReference type="Proteomes" id="UP000016935"/>
    </source>
</evidence>
<dbReference type="PANTHER" id="PTHR46622">
    <property type="entry name" value="DNA-DEPENDENT METALLOPROTEASE WSS1"/>
    <property type="match status" value="1"/>
</dbReference>
<evidence type="ECO:0000256" key="1">
    <source>
        <dbReference type="SAM" id="MobiDB-lite"/>
    </source>
</evidence>
<name>R0KAH4_EXST2</name>
<dbReference type="STRING" id="671987.R0KAH4"/>
<dbReference type="HOGENOM" id="CLU_025898_1_0_1"/>
<organism evidence="3 4">
    <name type="scientific">Exserohilum turcicum (strain 28A)</name>
    <name type="common">Northern leaf blight fungus</name>
    <name type="synonym">Setosphaeria turcica</name>
    <dbReference type="NCBI Taxonomy" id="671987"/>
    <lineage>
        <taxon>Eukaryota</taxon>
        <taxon>Fungi</taxon>
        <taxon>Dikarya</taxon>
        <taxon>Ascomycota</taxon>
        <taxon>Pezizomycotina</taxon>
        <taxon>Dothideomycetes</taxon>
        <taxon>Pleosporomycetidae</taxon>
        <taxon>Pleosporales</taxon>
        <taxon>Pleosporineae</taxon>
        <taxon>Pleosporaceae</taxon>
        <taxon>Exserohilum</taxon>
    </lineage>
</organism>
<evidence type="ECO:0000259" key="2">
    <source>
        <dbReference type="PROSITE" id="PS51397"/>
    </source>
</evidence>
<dbReference type="AlphaFoldDB" id="R0KAH4"/>
<dbReference type="OrthoDB" id="447842at2759"/>
<dbReference type="InterPro" id="IPR053000">
    <property type="entry name" value="WSS1-like_metalloprotease"/>
</dbReference>
<feature type="domain" description="WLM" evidence="2">
    <location>
        <begin position="59"/>
        <end position="298"/>
    </location>
</feature>
<dbReference type="eggNOG" id="KOG4842">
    <property type="taxonomic scope" value="Eukaryota"/>
</dbReference>
<reference evidence="3 4" key="1">
    <citation type="journal article" date="2012" name="PLoS Pathog.">
        <title>Diverse lifestyles and strategies of plant pathogenesis encoded in the genomes of eighteen Dothideomycetes fungi.</title>
        <authorList>
            <person name="Ohm R.A."/>
            <person name="Feau N."/>
            <person name="Henrissat B."/>
            <person name="Schoch C.L."/>
            <person name="Horwitz B.A."/>
            <person name="Barry K.W."/>
            <person name="Condon B.J."/>
            <person name="Copeland A.C."/>
            <person name="Dhillon B."/>
            <person name="Glaser F."/>
            <person name="Hesse C.N."/>
            <person name="Kosti I."/>
            <person name="LaButti K."/>
            <person name="Lindquist E.A."/>
            <person name="Lucas S."/>
            <person name="Salamov A.A."/>
            <person name="Bradshaw R.E."/>
            <person name="Ciuffetti L."/>
            <person name="Hamelin R.C."/>
            <person name="Kema G.H.J."/>
            <person name="Lawrence C."/>
            <person name="Scott J.A."/>
            <person name="Spatafora J.W."/>
            <person name="Turgeon B.G."/>
            <person name="de Wit P.J.G.M."/>
            <person name="Zhong S."/>
            <person name="Goodwin S.B."/>
            <person name="Grigoriev I.V."/>
        </authorList>
    </citation>
    <scope>NUCLEOTIDE SEQUENCE [LARGE SCALE GENOMIC DNA]</scope>
    <source>
        <strain evidence="4">28A</strain>
    </source>
</reference>
<sequence length="513" mass="56226">MALEQKLGYAAAAATAAFTRVNVAFRYALHLCPEALYTQKLTANAKVPAMVLGFERINERIQRPNAHINFIRTLPGPTSSTAENILNRVAAICYPFMKSHMILVQALEEFPYNTEFVGRNFNAGEVIQLVLRDRNGRWLPQRMVEMVMVHELAHCKQMNHSKAFWKVRDEYATDLRALWARGYTGEGLWGRGRELDTGAMQASDGEPVDVPEHLCGGTYVHKGGKRKRGAREKPTLSYAERKQRRILRKFGAGGQSLGADEDTKVKLENGAHKKGKPRVAGSARGRELRAAAALARFDTAKKDDVTIKKEEPSSDSETDDEFIEGDQNGAAVDVDGKSMFDDKGRALIKVCEDEIDRDGDARRELDEITGFGSSRKVSKKLPPPTKTPGKPLPHPKPTTSSAPTATTKSSTISKQASSKSTVTLPDLYSRRADSSRSTHSHPHTPLQSFACACPICSLENTADALTCAACAHVLKEDFVAGHWTCETSACKESLYINAGDAGICGICGVARHR</sequence>
<gene>
    <name evidence="3" type="ORF">SETTUDRAFT_183256</name>
</gene>
<keyword evidence="4" id="KW-1185">Reference proteome</keyword>
<reference evidence="3 4" key="2">
    <citation type="journal article" date="2013" name="PLoS Genet.">
        <title>Comparative genome structure, secondary metabolite, and effector coding capacity across Cochliobolus pathogens.</title>
        <authorList>
            <person name="Condon B.J."/>
            <person name="Leng Y."/>
            <person name="Wu D."/>
            <person name="Bushley K.E."/>
            <person name="Ohm R.A."/>
            <person name="Otillar R."/>
            <person name="Martin J."/>
            <person name="Schackwitz W."/>
            <person name="Grimwood J."/>
            <person name="MohdZainudin N."/>
            <person name="Xue C."/>
            <person name="Wang R."/>
            <person name="Manning V.A."/>
            <person name="Dhillon B."/>
            <person name="Tu Z.J."/>
            <person name="Steffenson B.J."/>
            <person name="Salamov A."/>
            <person name="Sun H."/>
            <person name="Lowry S."/>
            <person name="LaButti K."/>
            <person name="Han J."/>
            <person name="Copeland A."/>
            <person name="Lindquist E."/>
            <person name="Barry K."/>
            <person name="Schmutz J."/>
            <person name="Baker S.E."/>
            <person name="Ciuffetti L.M."/>
            <person name="Grigoriev I.V."/>
            <person name="Zhong S."/>
            <person name="Turgeon B.G."/>
        </authorList>
    </citation>
    <scope>NUCLEOTIDE SEQUENCE [LARGE SCALE GENOMIC DNA]</scope>
    <source>
        <strain evidence="4">28A</strain>
    </source>
</reference>
<protein>
    <recommendedName>
        <fullName evidence="2">WLM domain-containing protein</fullName>
    </recommendedName>
</protein>
<dbReference type="GO" id="GO:0006281">
    <property type="term" value="P:DNA repair"/>
    <property type="evidence" value="ECO:0007669"/>
    <property type="project" value="TreeGrafter"/>
</dbReference>
<dbReference type="Gene3D" id="3.30.2010.10">
    <property type="entry name" value="Metalloproteases ('zincins'), catalytic domain"/>
    <property type="match status" value="1"/>
</dbReference>
<feature type="compositionally biased region" description="Acidic residues" evidence="1">
    <location>
        <begin position="313"/>
        <end position="324"/>
    </location>
</feature>
<feature type="compositionally biased region" description="Low complexity" evidence="1">
    <location>
        <begin position="397"/>
        <end position="421"/>
    </location>
</feature>
<dbReference type="GO" id="GO:0008237">
    <property type="term" value="F:metallopeptidase activity"/>
    <property type="evidence" value="ECO:0007669"/>
    <property type="project" value="TreeGrafter"/>
</dbReference>
<proteinExistence type="predicted"/>
<dbReference type="EMBL" id="KB908504">
    <property type="protein sequence ID" value="EOA89973.1"/>
    <property type="molecule type" value="Genomic_DNA"/>
</dbReference>
<dbReference type="PROSITE" id="PS51397">
    <property type="entry name" value="WLM"/>
    <property type="match status" value="1"/>
</dbReference>
<dbReference type="GO" id="GO:0005634">
    <property type="term" value="C:nucleus"/>
    <property type="evidence" value="ECO:0007669"/>
    <property type="project" value="TreeGrafter"/>
</dbReference>
<feature type="compositionally biased region" description="Pro residues" evidence="1">
    <location>
        <begin position="381"/>
        <end position="396"/>
    </location>
</feature>
<dbReference type="CDD" id="cd07344">
    <property type="entry name" value="M48_yhfN_like"/>
    <property type="match status" value="1"/>
</dbReference>
<feature type="compositionally biased region" description="Basic and acidic residues" evidence="1">
    <location>
        <begin position="261"/>
        <end position="271"/>
    </location>
</feature>
<dbReference type="Proteomes" id="UP000016935">
    <property type="component" value="Unassembled WGS sequence"/>
</dbReference>